<proteinExistence type="predicted"/>
<name>K9P320_CYAGP</name>
<dbReference type="HOGENOM" id="CLU_1831844_0_0_3"/>
<sequence>MMPQLDQPTTRSSLIRQATLLMLTTALGLILWPQLTLAQANKVPNTLGAKYDIPGRYIRNVTQINSVKRYSKIRVNENIYQVKVVVPYEPGCDMDFDFLVDCSNGRMARAQGIEVAESRLEAAYYTYHKAHLRPLTSSLL</sequence>
<dbReference type="AlphaFoldDB" id="K9P320"/>
<dbReference type="STRING" id="292564.Cyagr_0274"/>
<dbReference type="Proteomes" id="UP000010388">
    <property type="component" value="Chromosome"/>
</dbReference>
<protein>
    <submittedName>
        <fullName evidence="1">Uncharacterized protein</fullName>
    </submittedName>
</protein>
<evidence type="ECO:0000313" key="1">
    <source>
        <dbReference type="EMBL" id="AFY27475.1"/>
    </source>
</evidence>
<dbReference type="EMBL" id="CP003495">
    <property type="protein sequence ID" value="AFY27475.1"/>
    <property type="molecule type" value="Genomic_DNA"/>
</dbReference>
<reference evidence="2" key="1">
    <citation type="journal article" date="2013" name="Proc. Natl. Acad. Sci. U.S.A.">
        <title>Improving the coverage of the cyanobacterial phylum using diversity-driven genome sequencing.</title>
        <authorList>
            <person name="Shih P.M."/>
            <person name="Wu D."/>
            <person name="Latifi A."/>
            <person name="Axen S.D."/>
            <person name="Fewer D.P."/>
            <person name="Talla E."/>
            <person name="Calteau A."/>
            <person name="Cai F."/>
            <person name="Tandeau de Marsac N."/>
            <person name="Rippka R."/>
            <person name="Herdman M."/>
            <person name="Sivonen K."/>
            <person name="Coursin T."/>
            <person name="Laurent T."/>
            <person name="Goodwin L."/>
            <person name="Nolan M."/>
            <person name="Davenport K.W."/>
            <person name="Han C.S."/>
            <person name="Rubin E.M."/>
            <person name="Eisen J.A."/>
            <person name="Woyke T."/>
            <person name="Gugger M."/>
            <person name="Kerfeld C.A."/>
        </authorList>
    </citation>
    <scope>NUCLEOTIDE SEQUENCE [LARGE SCALE GENOMIC DNA]</scope>
    <source>
        <strain evidence="2">ATCC 27147 / PCC 6307</strain>
    </source>
</reference>
<dbReference type="KEGG" id="cgc:Cyagr_0274"/>
<accession>K9P320</accession>
<organism evidence="1 2">
    <name type="scientific">Cyanobium gracile (strain ATCC 27147 / PCC 6307)</name>
    <dbReference type="NCBI Taxonomy" id="292564"/>
    <lineage>
        <taxon>Bacteria</taxon>
        <taxon>Bacillati</taxon>
        <taxon>Cyanobacteriota</taxon>
        <taxon>Cyanophyceae</taxon>
        <taxon>Synechococcales</taxon>
        <taxon>Prochlorococcaceae</taxon>
        <taxon>Cyanobium</taxon>
    </lineage>
</organism>
<evidence type="ECO:0000313" key="2">
    <source>
        <dbReference type="Proteomes" id="UP000010388"/>
    </source>
</evidence>
<gene>
    <name evidence="1" type="ordered locus">Cyagr_0274</name>
</gene>